<keyword evidence="3" id="KW-1185">Reference proteome</keyword>
<gene>
    <name evidence="2" type="ORF">RRG08_018658</name>
</gene>
<evidence type="ECO:0000313" key="2">
    <source>
        <dbReference type="EMBL" id="KAK3726215.1"/>
    </source>
</evidence>
<dbReference type="Proteomes" id="UP001283361">
    <property type="component" value="Unassembled WGS sequence"/>
</dbReference>
<evidence type="ECO:0000256" key="1">
    <source>
        <dbReference type="SAM" id="MobiDB-lite"/>
    </source>
</evidence>
<dbReference type="AlphaFoldDB" id="A0AAE0XZE9"/>
<proteinExistence type="predicted"/>
<reference evidence="2" key="1">
    <citation type="journal article" date="2023" name="G3 (Bethesda)">
        <title>A reference genome for the long-term kleptoplast-retaining sea slug Elysia crispata morphotype clarki.</title>
        <authorList>
            <person name="Eastman K.E."/>
            <person name="Pendleton A.L."/>
            <person name="Shaikh M.A."/>
            <person name="Suttiyut T."/>
            <person name="Ogas R."/>
            <person name="Tomko P."/>
            <person name="Gavelis G."/>
            <person name="Widhalm J.R."/>
            <person name="Wisecaver J.H."/>
        </authorList>
    </citation>
    <scope>NUCLEOTIDE SEQUENCE</scope>
    <source>
        <strain evidence="2">ECLA1</strain>
    </source>
</reference>
<sequence length="78" mass="8521">MKITSASHSQTEPGQDSLSSDQSHAVLILSSRAGVMMRDTYPTAARNVVTPGHLKSGSDYKLLSNDNTINFLFRRHCA</sequence>
<evidence type="ECO:0000313" key="3">
    <source>
        <dbReference type="Proteomes" id="UP001283361"/>
    </source>
</evidence>
<organism evidence="2 3">
    <name type="scientific">Elysia crispata</name>
    <name type="common">lettuce slug</name>
    <dbReference type="NCBI Taxonomy" id="231223"/>
    <lineage>
        <taxon>Eukaryota</taxon>
        <taxon>Metazoa</taxon>
        <taxon>Spiralia</taxon>
        <taxon>Lophotrochozoa</taxon>
        <taxon>Mollusca</taxon>
        <taxon>Gastropoda</taxon>
        <taxon>Heterobranchia</taxon>
        <taxon>Euthyneura</taxon>
        <taxon>Panpulmonata</taxon>
        <taxon>Sacoglossa</taxon>
        <taxon>Placobranchoidea</taxon>
        <taxon>Plakobranchidae</taxon>
        <taxon>Elysia</taxon>
    </lineage>
</organism>
<comment type="caution">
    <text evidence="2">The sequence shown here is derived from an EMBL/GenBank/DDBJ whole genome shotgun (WGS) entry which is preliminary data.</text>
</comment>
<dbReference type="EMBL" id="JAWDGP010007318">
    <property type="protein sequence ID" value="KAK3726215.1"/>
    <property type="molecule type" value="Genomic_DNA"/>
</dbReference>
<accession>A0AAE0XZE9</accession>
<protein>
    <submittedName>
        <fullName evidence="2">Uncharacterized protein</fullName>
    </submittedName>
</protein>
<feature type="region of interest" description="Disordered" evidence="1">
    <location>
        <begin position="1"/>
        <end position="23"/>
    </location>
</feature>
<name>A0AAE0XZE9_9GAST</name>